<dbReference type="InterPro" id="IPR004113">
    <property type="entry name" value="FAD-bd_oxidored_4_C"/>
</dbReference>
<dbReference type="SUPFAM" id="SSF46548">
    <property type="entry name" value="alpha-helical ferredoxin"/>
    <property type="match status" value="1"/>
</dbReference>
<dbReference type="RefSeq" id="WP_344326009.1">
    <property type="nucleotide sequence ID" value="NZ_BAAAPY010000003.1"/>
</dbReference>
<dbReference type="Pfam" id="PF01565">
    <property type="entry name" value="FAD_binding_4"/>
    <property type="match status" value="1"/>
</dbReference>
<dbReference type="InterPro" id="IPR016166">
    <property type="entry name" value="FAD-bd_PCMH"/>
</dbReference>
<dbReference type="SUPFAM" id="SSF55103">
    <property type="entry name" value="FAD-linked oxidases, C-terminal domain"/>
    <property type="match status" value="1"/>
</dbReference>
<keyword evidence="6" id="KW-0408">Iron</keyword>
<dbReference type="PANTHER" id="PTHR11748:SF119">
    <property type="entry name" value="D-2-HYDROXYGLUTARATE DEHYDROGENASE"/>
    <property type="match status" value="1"/>
</dbReference>
<proteinExistence type="predicted"/>
<dbReference type="Proteomes" id="UP001501480">
    <property type="component" value="Unassembled WGS sequence"/>
</dbReference>
<evidence type="ECO:0000259" key="9">
    <source>
        <dbReference type="PROSITE" id="PS51387"/>
    </source>
</evidence>
<evidence type="ECO:0000256" key="6">
    <source>
        <dbReference type="ARBA" id="ARBA00023004"/>
    </source>
</evidence>
<dbReference type="Pfam" id="PF13183">
    <property type="entry name" value="Fer4_8"/>
    <property type="match status" value="1"/>
</dbReference>
<dbReference type="InterPro" id="IPR004017">
    <property type="entry name" value="Cys_rich_dom"/>
</dbReference>
<dbReference type="Gene3D" id="3.30.70.2740">
    <property type="match status" value="1"/>
</dbReference>
<dbReference type="PROSITE" id="PS51387">
    <property type="entry name" value="FAD_PCMH"/>
    <property type="match status" value="1"/>
</dbReference>
<keyword evidence="7" id="KW-0411">Iron-sulfur</keyword>
<evidence type="ECO:0000259" key="8">
    <source>
        <dbReference type="PROSITE" id="PS51379"/>
    </source>
</evidence>
<comment type="cofactor">
    <cofactor evidence="1">
        <name>FAD</name>
        <dbReference type="ChEBI" id="CHEBI:57692"/>
    </cofactor>
</comment>
<dbReference type="Gene3D" id="3.30.465.10">
    <property type="match status" value="1"/>
</dbReference>
<evidence type="ECO:0000256" key="4">
    <source>
        <dbReference type="ARBA" id="ARBA00022827"/>
    </source>
</evidence>
<evidence type="ECO:0000313" key="10">
    <source>
        <dbReference type="EMBL" id="GAA2075026.1"/>
    </source>
</evidence>
<name>A0ABN2VW80_9ACTN</name>
<dbReference type="Pfam" id="PF02913">
    <property type="entry name" value="FAD-oxidase_C"/>
    <property type="match status" value="1"/>
</dbReference>
<dbReference type="InterPro" id="IPR006094">
    <property type="entry name" value="Oxid_FAD_bind_N"/>
</dbReference>
<evidence type="ECO:0000256" key="5">
    <source>
        <dbReference type="ARBA" id="ARBA00023002"/>
    </source>
</evidence>
<evidence type="ECO:0000313" key="11">
    <source>
        <dbReference type="Proteomes" id="UP001501480"/>
    </source>
</evidence>
<dbReference type="PANTHER" id="PTHR11748">
    <property type="entry name" value="D-LACTATE DEHYDROGENASE"/>
    <property type="match status" value="1"/>
</dbReference>
<evidence type="ECO:0000256" key="3">
    <source>
        <dbReference type="ARBA" id="ARBA00022723"/>
    </source>
</evidence>
<dbReference type="InterPro" id="IPR016169">
    <property type="entry name" value="FAD-bd_PCMH_sub2"/>
</dbReference>
<evidence type="ECO:0000256" key="7">
    <source>
        <dbReference type="ARBA" id="ARBA00023014"/>
    </source>
</evidence>
<dbReference type="PROSITE" id="PS00198">
    <property type="entry name" value="4FE4S_FER_1"/>
    <property type="match status" value="1"/>
</dbReference>
<evidence type="ECO:0000256" key="2">
    <source>
        <dbReference type="ARBA" id="ARBA00022630"/>
    </source>
</evidence>
<dbReference type="InterPro" id="IPR016171">
    <property type="entry name" value="Vanillyl_alc_oxidase_C-sub2"/>
</dbReference>
<feature type="domain" description="FAD-binding PCMH-type" evidence="9">
    <location>
        <begin position="41"/>
        <end position="258"/>
    </location>
</feature>
<dbReference type="InterPro" id="IPR036318">
    <property type="entry name" value="FAD-bd_PCMH-like_sf"/>
</dbReference>
<sequence>MVDTTLSVRQDVVAALRRHGVGDVDDSSLARALYSTDASLYRVVPQVVVRPRHGDELEAVLAASRETGVPVTPRGAGTSIAGNAVGSGIVVDLSAHLNRVHEVDVEAGRATVDPGVVHAALQTAAGPHGLRFGPDPSTHTRCTVGGMIGNNACGNRALGYGRSADNVAGLEVLTAAGERLVLARDGSSASPTLDRLREVIGSDLATVRTEFGRFGRQVSGYSLEHLLPERGFDVASFMAGTEGTLGLIRSATVDLVEVPRHVHLVVLGYGSMAEAGDDVPTMLPFDPIACEGLGARIVEVFAEAKGSAGVPDYPRGGGYLYVELAGDDPAALAARGDEVVRASQALDHRHVTDSRAQAAFWRIREEGAGLASRIWDRPALSGWEDAAVPPEAVGAYLRDFAGLLAEHDLHGEPYGHLGDGCVHVRIDFPLSDDGGSAAYRHFIEDAARLTASHGGSFSGEHGDGRARSELLPLMYSPAAIDLFAAVKHVLDPDDLMNPGTLVRPAPLDADLRGQGRGWAPGLQGARRGLRLLHDDGDLGAAVHRCTGVGKCLADNRPNASVMCPSFQATRQEKDSTRGRARVLQEMVDGRLVGEGFRSPEVHEALDLCLSCKGCLSDCPTGVDMATYKSEVLHQSYRGRVRPRSHYVLGRLPFWARLTSPVARLTNLALRVPGLVHVARWVAGVDQRRSLPTFATRRFGRLARARAHTDGAAAVESRGGSARVLLWADSFTEYFSTDAGRAAITLLESAGYAVEVLRRPQCCGLTWITTGQLDTARTLVRRAVEQLHPYVEQGVPVLGLEPSCTAVLRSDAVELIDDPRAAEVAAGVVTLAELLERTPGWSPPDLSGTEVVVQPHCHQSSVMGFGADLALLERSGARVTRLSGCCGLAGNFGVEKGHYEVSVAVAEHQLMPAVRDAGPGAVVLADGFSCRTQLDDLADVRAVHLAQLLVGRT</sequence>
<keyword evidence="5" id="KW-0560">Oxidoreductase</keyword>
<dbReference type="Pfam" id="PF02754">
    <property type="entry name" value="CCG"/>
    <property type="match status" value="1"/>
</dbReference>
<feature type="domain" description="4Fe-4S ferredoxin-type" evidence="8">
    <location>
        <begin position="597"/>
        <end position="628"/>
    </location>
</feature>
<dbReference type="EMBL" id="BAAAPY010000003">
    <property type="protein sequence ID" value="GAA2075026.1"/>
    <property type="molecule type" value="Genomic_DNA"/>
</dbReference>
<reference evidence="10 11" key="1">
    <citation type="journal article" date="2019" name="Int. J. Syst. Evol. Microbiol.">
        <title>The Global Catalogue of Microorganisms (GCM) 10K type strain sequencing project: providing services to taxonomists for standard genome sequencing and annotation.</title>
        <authorList>
            <consortium name="The Broad Institute Genomics Platform"/>
            <consortium name="The Broad Institute Genome Sequencing Center for Infectious Disease"/>
            <person name="Wu L."/>
            <person name="Ma J."/>
        </authorList>
    </citation>
    <scope>NUCLEOTIDE SEQUENCE [LARGE SCALE GENOMIC DNA]</scope>
    <source>
        <strain evidence="10 11">JCM 15749</strain>
    </source>
</reference>
<dbReference type="InterPro" id="IPR017900">
    <property type="entry name" value="4Fe4S_Fe_S_CS"/>
</dbReference>
<protein>
    <submittedName>
        <fullName evidence="10">FAD-binding and (Fe-S)-binding domain-containing protein</fullName>
    </submittedName>
</protein>
<keyword evidence="3" id="KW-0479">Metal-binding</keyword>
<accession>A0ABN2VW80</accession>
<dbReference type="InterPro" id="IPR017896">
    <property type="entry name" value="4Fe4S_Fe-S-bd"/>
</dbReference>
<organism evidence="10 11">
    <name type="scientific">Aeromicrobium halocynthiae</name>
    <dbReference type="NCBI Taxonomy" id="560557"/>
    <lineage>
        <taxon>Bacteria</taxon>
        <taxon>Bacillati</taxon>
        <taxon>Actinomycetota</taxon>
        <taxon>Actinomycetes</taxon>
        <taxon>Propionibacteriales</taxon>
        <taxon>Nocardioidaceae</taxon>
        <taxon>Aeromicrobium</taxon>
    </lineage>
</organism>
<comment type="caution">
    <text evidence="10">The sequence shown here is derived from an EMBL/GenBank/DDBJ whole genome shotgun (WGS) entry which is preliminary data.</text>
</comment>
<keyword evidence="4" id="KW-0274">FAD</keyword>
<dbReference type="SUPFAM" id="SSF56176">
    <property type="entry name" value="FAD-binding/transporter-associated domain-like"/>
    <property type="match status" value="1"/>
</dbReference>
<dbReference type="InterPro" id="IPR016164">
    <property type="entry name" value="FAD-linked_Oxase-like_C"/>
</dbReference>
<keyword evidence="2" id="KW-0285">Flavoprotein</keyword>
<gene>
    <name evidence="10" type="ORF">GCM10009821_12480</name>
</gene>
<keyword evidence="11" id="KW-1185">Reference proteome</keyword>
<evidence type="ECO:0000256" key="1">
    <source>
        <dbReference type="ARBA" id="ARBA00001974"/>
    </source>
</evidence>
<dbReference type="PROSITE" id="PS51379">
    <property type="entry name" value="4FE4S_FER_2"/>
    <property type="match status" value="1"/>
</dbReference>
<dbReference type="Gene3D" id="1.10.45.10">
    <property type="entry name" value="Vanillyl-alcohol Oxidase, Chain A, domain 4"/>
    <property type="match status" value="1"/>
</dbReference>